<dbReference type="PANTHER" id="PTHR38693">
    <property type="entry name" value="UBIQUINONE BIOSYNTHESIS PROTEIN UBIJ"/>
    <property type="match status" value="1"/>
</dbReference>
<keyword evidence="1" id="KW-0963">Cytoplasm</keyword>
<comment type="similarity">
    <text evidence="1">Belongs to the UbiJ family.</text>
</comment>
<proteinExistence type="inferred from homology"/>
<comment type="caution">
    <text evidence="3">The sequence shown here is derived from an EMBL/GenBank/DDBJ whole genome shotgun (WGS) entry which is preliminary data.</text>
</comment>
<dbReference type="Pfam" id="PF02036">
    <property type="entry name" value="SCP2"/>
    <property type="match status" value="1"/>
</dbReference>
<gene>
    <name evidence="1" type="primary">ubiJ</name>
    <name evidence="3" type="ORF">JYP50_14975</name>
</gene>
<comment type="pathway">
    <text evidence="1">Cofactor biosynthesis; ubiquinone biosynthesis.</text>
</comment>
<dbReference type="SUPFAM" id="SSF55718">
    <property type="entry name" value="SCP-like"/>
    <property type="match status" value="1"/>
</dbReference>
<evidence type="ECO:0000259" key="2">
    <source>
        <dbReference type="Pfam" id="PF02036"/>
    </source>
</evidence>
<dbReference type="EMBL" id="JAFKCZ010000010">
    <property type="protein sequence ID" value="MBN7797911.1"/>
    <property type="molecule type" value="Genomic_DNA"/>
</dbReference>
<evidence type="ECO:0000313" key="4">
    <source>
        <dbReference type="Proteomes" id="UP000664303"/>
    </source>
</evidence>
<dbReference type="InterPro" id="IPR036527">
    <property type="entry name" value="SCP2_sterol-bd_dom_sf"/>
</dbReference>
<evidence type="ECO:0000313" key="3">
    <source>
        <dbReference type="EMBL" id="MBN7797911.1"/>
    </source>
</evidence>
<reference evidence="3" key="1">
    <citation type="submission" date="2021-02" db="EMBL/GenBank/DDBJ databases">
        <title>PHA producing bacteria isolated from coastal sediment in Guangdong, Shenzhen.</title>
        <authorList>
            <person name="Zheng W."/>
            <person name="Yu S."/>
            <person name="Huang Y."/>
        </authorList>
    </citation>
    <scope>NUCLEOTIDE SEQUENCE</scope>
    <source>
        <strain evidence="3">TN14-10</strain>
    </source>
</reference>
<dbReference type="GO" id="GO:0005737">
    <property type="term" value="C:cytoplasm"/>
    <property type="evidence" value="ECO:0007669"/>
    <property type="project" value="UniProtKB-SubCell"/>
</dbReference>
<dbReference type="HAMAP" id="MF_02215">
    <property type="entry name" value="UbiJ"/>
    <property type="match status" value="1"/>
</dbReference>
<sequence length="211" mass="22926">MGPSPTLHTAALAGLEGLLNRALALDPESGRALAALDGRVFALDCTAPHFQVYLLPSTDGLQLAGHWEGEVTTRVRGEAADFAELATATDPAAALINGNLTLEGDSAPLIELQKALAGLELDWEAPLVDNLGDVAGHQLAEAFRGLFSFSRQAHASLERQLEEFIHEEARLSPPRLELEDFYRDVGTLAERSERLASRIERLKARIRRLSQ</sequence>
<dbReference type="RefSeq" id="WP_206561354.1">
    <property type="nucleotide sequence ID" value="NZ_JAFKCZ010000010.1"/>
</dbReference>
<name>A0A939IL14_9GAMM</name>
<dbReference type="AlphaFoldDB" id="A0A939IL14"/>
<keyword evidence="1" id="KW-0831">Ubiquinone biosynthesis</keyword>
<dbReference type="InterPro" id="IPR038989">
    <property type="entry name" value="UbiJ"/>
</dbReference>
<dbReference type="InterPro" id="IPR003033">
    <property type="entry name" value="SCP2_sterol-bd_dom"/>
</dbReference>
<dbReference type="PANTHER" id="PTHR38693:SF1">
    <property type="entry name" value="UBIQUINONE BIOSYNTHESIS ACCESSORY FACTOR UBIJ"/>
    <property type="match status" value="1"/>
</dbReference>
<comment type="function">
    <text evidence="1">Required for ubiquinone (coenzyme Q) biosynthesis. Binds hydrophobic ubiquinone biosynthetic intermediates via its SCP2 domain and is essential for the stability of the Ubi complex. May constitute a docking platform where Ubi enzymes assemble and access their SCP2-bound polyprenyl substrates.</text>
</comment>
<keyword evidence="4" id="KW-1185">Reference proteome</keyword>
<dbReference type="Proteomes" id="UP000664303">
    <property type="component" value="Unassembled WGS sequence"/>
</dbReference>
<comment type="subcellular location">
    <subcellularLocation>
        <location evidence="1">Cytoplasm</location>
    </subcellularLocation>
</comment>
<feature type="domain" description="SCP2" evidence="2">
    <location>
        <begin position="19"/>
        <end position="115"/>
    </location>
</feature>
<accession>A0A939IL14</accession>
<evidence type="ECO:0000256" key="1">
    <source>
        <dbReference type="HAMAP-Rule" id="MF_02215"/>
    </source>
</evidence>
<protein>
    <recommendedName>
        <fullName evidence="1">Ubiquinone biosynthesis accessory factor UbiJ</fullName>
    </recommendedName>
</protein>
<dbReference type="GO" id="GO:0006744">
    <property type="term" value="P:ubiquinone biosynthetic process"/>
    <property type="evidence" value="ECO:0007669"/>
    <property type="project" value="UniProtKB-UniRule"/>
</dbReference>
<organism evidence="3 4">
    <name type="scientific">Parahaliea mediterranea</name>
    <dbReference type="NCBI Taxonomy" id="651086"/>
    <lineage>
        <taxon>Bacteria</taxon>
        <taxon>Pseudomonadati</taxon>
        <taxon>Pseudomonadota</taxon>
        <taxon>Gammaproteobacteria</taxon>
        <taxon>Cellvibrionales</taxon>
        <taxon>Halieaceae</taxon>
        <taxon>Parahaliea</taxon>
    </lineage>
</organism>